<gene>
    <name evidence="1" type="ORF">AUC71_13930</name>
</gene>
<sequence length="61" mass="6632">MALTHEVAFGNADVADHAFRRGVAGTEGEFAGGLLDHVYGQDYAIGRATRFRLDIHGFEKP</sequence>
<name>A0A1E3WA55_9HYPH</name>
<dbReference type="Proteomes" id="UP000095042">
    <property type="component" value="Unassembled WGS sequence"/>
</dbReference>
<organism evidence="1 2">
    <name type="scientific">Methyloceanibacter marginalis</name>
    <dbReference type="NCBI Taxonomy" id="1774971"/>
    <lineage>
        <taxon>Bacteria</taxon>
        <taxon>Pseudomonadati</taxon>
        <taxon>Pseudomonadota</taxon>
        <taxon>Alphaproteobacteria</taxon>
        <taxon>Hyphomicrobiales</taxon>
        <taxon>Hyphomicrobiaceae</taxon>
        <taxon>Methyloceanibacter</taxon>
    </lineage>
</organism>
<evidence type="ECO:0000313" key="2">
    <source>
        <dbReference type="Proteomes" id="UP000095042"/>
    </source>
</evidence>
<evidence type="ECO:0000313" key="1">
    <source>
        <dbReference type="EMBL" id="ODS02698.1"/>
    </source>
</evidence>
<protein>
    <submittedName>
        <fullName evidence="1">Uncharacterized protein</fullName>
    </submittedName>
</protein>
<dbReference type="EMBL" id="LPWD01000248">
    <property type="protein sequence ID" value="ODS02698.1"/>
    <property type="molecule type" value="Genomic_DNA"/>
</dbReference>
<keyword evidence="2" id="KW-1185">Reference proteome</keyword>
<reference evidence="1 2" key="1">
    <citation type="journal article" date="2016" name="Environ. Microbiol.">
        <title>New Methyloceanibacter diversity from North Sea sediments includes methanotroph containing solely the soluble methane monooxygenase.</title>
        <authorList>
            <person name="Vekeman B."/>
            <person name="Kerckhof F.M."/>
            <person name="Cremers G."/>
            <person name="de Vos P."/>
            <person name="Vandamme P."/>
            <person name="Boon N."/>
            <person name="Op den Camp H.J."/>
            <person name="Heylen K."/>
        </authorList>
    </citation>
    <scope>NUCLEOTIDE SEQUENCE [LARGE SCALE GENOMIC DNA]</scope>
    <source>
        <strain evidence="1 2">R-67177</strain>
    </source>
</reference>
<proteinExistence type="predicted"/>
<dbReference type="RefSeq" id="WP_069624109.1">
    <property type="nucleotide sequence ID" value="NZ_LPWD01000248.1"/>
</dbReference>
<comment type="caution">
    <text evidence="1">The sequence shown here is derived from an EMBL/GenBank/DDBJ whole genome shotgun (WGS) entry which is preliminary data.</text>
</comment>
<dbReference type="AlphaFoldDB" id="A0A1E3WA55"/>
<accession>A0A1E3WA55</accession>